<keyword evidence="4 5" id="KW-0560">Oxidoreductase</keyword>
<dbReference type="EMBL" id="BAAABM010000047">
    <property type="protein sequence ID" value="GAA0357238.1"/>
    <property type="molecule type" value="Genomic_DNA"/>
</dbReference>
<dbReference type="Proteomes" id="UP001501822">
    <property type="component" value="Unassembled WGS sequence"/>
</dbReference>
<dbReference type="Pfam" id="PF01118">
    <property type="entry name" value="Semialdhyde_dh"/>
    <property type="match status" value="1"/>
</dbReference>
<dbReference type="InterPro" id="IPR036291">
    <property type="entry name" value="NAD(P)-bd_dom_sf"/>
</dbReference>
<accession>A0ABN0X7N3</accession>
<evidence type="ECO:0000313" key="7">
    <source>
        <dbReference type="EMBL" id="GAA0357238.1"/>
    </source>
</evidence>
<sequence length="346" mass="37159">MAEHGKVRVAVLGASGYTGAELVRLLLDHPHVELSYLSSERYTGRRITSVLAGVRNHPRAAGVRFQPLEACDEVDVAFGCLPTGVLPAQLPKLSERAERIINVAGDFRLTDRAQITAHYPESLSWAEPFRYVVPEFAEPPVGERFLNLPGCMAVTTLYALRPLFAAGLAGGEVVVDAKTGASGSGNRVSEHPADRIGNFRVHKPYGHRHAPEIVQALGEVTGEPPRLRFSTYSLDVARGIVVTAYGRLRPGVSALEVKRAYGTAYARTPFVRVRTAPKGPADFPMLKSVVGSNVAEVAVSVRDEEYVAVAALDNLLKGAAGQAVQTLNLVYGFDETLALPLTAVTP</sequence>
<dbReference type="Gene3D" id="3.40.50.720">
    <property type="entry name" value="NAD(P)-binding Rossmann-like Domain"/>
    <property type="match status" value="1"/>
</dbReference>
<comment type="pathway">
    <text evidence="5">Amino-acid biosynthesis; L-arginine biosynthesis; N(2)-acetyl-L-ornithine from L-glutamate: step 3/4.</text>
</comment>
<dbReference type="HAMAP" id="MF_00150">
    <property type="entry name" value="ArgC_type1"/>
    <property type="match status" value="1"/>
</dbReference>
<protein>
    <recommendedName>
        <fullName evidence="5">N-acetyl-gamma-glutamyl-phosphate reductase</fullName>
        <shortName evidence="5">AGPR</shortName>
        <ecNumber evidence="5">1.2.1.38</ecNumber>
    </recommendedName>
    <alternativeName>
        <fullName evidence="5">N-acetyl-glutamate semialdehyde dehydrogenase</fullName>
        <shortName evidence="5">NAGSA dehydrogenase</shortName>
    </alternativeName>
</protein>
<evidence type="ECO:0000256" key="3">
    <source>
        <dbReference type="ARBA" id="ARBA00022857"/>
    </source>
</evidence>
<comment type="caution">
    <text evidence="7">The sequence shown here is derived from an EMBL/GenBank/DDBJ whole genome shotgun (WGS) entry which is preliminary data.</text>
</comment>
<comment type="similarity">
    <text evidence="5">Belongs to the NAGSA dehydrogenase family. Type 1 subfamily.</text>
</comment>
<dbReference type="SUPFAM" id="SSF51735">
    <property type="entry name" value="NAD(P)-binding Rossmann-fold domains"/>
    <property type="match status" value="1"/>
</dbReference>
<keyword evidence="1 5" id="KW-0055">Arginine biosynthesis</keyword>
<dbReference type="Pfam" id="PF22698">
    <property type="entry name" value="Semialdhyde_dhC_1"/>
    <property type="match status" value="1"/>
</dbReference>
<dbReference type="InterPro" id="IPR050085">
    <property type="entry name" value="AGPR"/>
</dbReference>
<dbReference type="NCBIfam" id="TIGR01850">
    <property type="entry name" value="argC"/>
    <property type="match status" value="1"/>
</dbReference>
<feature type="active site" evidence="5">
    <location>
        <position position="151"/>
    </location>
</feature>
<evidence type="ECO:0000256" key="5">
    <source>
        <dbReference type="HAMAP-Rule" id="MF_00150"/>
    </source>
</evidence>
<feature type="domain" description="Semialdehyde dehydrogenase NAD-binding" evidence="6">
    <location>
        <begin position="8"/>
        <end position="144"/>
    </location>
</feature>
<dbReference type="CDD" id="cd17895">
    <property type="entry name" value="AGPR_1_N"/>
    <property type="match status" value="1"/>
</dbReference>
<proteinExistence type="inferred from homology"/>
<comment type="subcellular location">
    <subcellularLocation>
        <location evidence="5">Cytoplasm</location>
    </subcellularLocation>
</comment>
<comment type="function">
    <text evidence="5">Catalyzes the NADPH-dependent reduction of N-acetyl-5-glutamyl phosphate to yield N-acetyl-L-glutamate 5-semialdehyde.</text>
</comment>
<gene>
    <name evidence="7" type="primary">argC_2</name>
    <name evidence="5" type="synonym">argC</name>
    <name evidence="7" type="ORF">GCM10010151_53650</name>
</gene>
<evidence type="ECO:0000256" key="2">
    <source>
        <dbReference type="ARBA" id="ARBA00022605"/>
    </source>
</evidence>
<evidence type="ECO:0000259" key="6">
    <source>
        <dbReference type="SMART" id="SM00859"/>
    </source>
</evidence>
<dbReference type="SUPFAM" id="SSF55347">
    <property type="entry name" value="Glyceraldehyde-3-phosphate dehydrogenase-like, C-terminal domain"/>
    <property type="match status" value="1"/>
</dbReference>
<keyword evidence="2 5" id="KW-0028">Amino-acid biosynthesis</keyword>
<dbReference type="PANTHER" id="PTHR32338:SF10">
    <property type="entry name" value="N-ACETYL-GAMMA-GLUTAMYL-PHOSPHATE REDUCTASE, CHLOROPLASTIC-RELATED"/>
    <property type="match status" value="1"/>
</dbReference>
<keyword evidence="8" id="KW-1185">Reference proteome</keyword>
<evidence type="ECO:0000256" key="4">
    <source>
        <dbReference type="ARBA" id="ARBA00023002"/>
    </source>
</evidence>
<dbReference type="SMART" id="SM00859">
    <property type="entry name" value="Semialdhyde_dh"/>
    <property type="match status" value="1"/>
</dbReference>
<organism evidence="7 8">
    <name type="scientific">Actinoallomurus spadix</name>
    <dbReference type="NCBI Taxonomy" id="79912"/>
    <lineage>
        <taxon>Bacteria</taxon>
        <taxon>Bacillati</taxon>
        <taxon>Actinomycetota</taxon>
        <taxon>Actinomycetes</taxon>
        <taxon>Streptosporangiales</taxon>
        <taxon>Thermomonosporaceae</taxon>
        <taxon>Actinoallomurus</taxon>
    </lineage>
</organism>
<comment type="catalytic activity">
    <reaction evidence="5">
        <text>N-acetyl-L-glutamate 5-semialdehyde + phosphate + NADP(+) = N-acetyl-L-glutamyl 5-phosphate + NADPH + H(+)</text>
        <dbReference type="Rhea" id="RHEA:21588"/>
        <dbReference type="ChEBI" id="CHEBI:15378"/>
        <dbReference type="ChEBI" id="CHEBI:29123"/>
        <dbReference type="ChEBI" id="CHEBI:43474"/>
        <dbReference type="ChEBI" id="CHEBI:57783"/>
        <dbReference type="ChEBI" id="CHEBI:57936"/>
        <dbReference type="ChEBI" id="CHEBI:58349"/>
        <dbReference type="EC" id="1.2.1.38"/>
    </reaction>
</comment>
<dbReference type="PANTHER" id="PTHR32338">
    <property type="entry name" value="N-ACETYL-GAMMA-GLUTAMYL-PHOSPHATE REDUCTASE, CHLOROPLASTIC-RELATED-RELATED"/>
    <property type="match status" value="1"/>
</dbReference>
<dbReference type="InterPro" id="IPR058924">
    <property type="entry name" value="AGPR_dimerisation_dom"/>
</dbReference>
<keyword evidence="5" id="KW-0963">Cytoplasm</keyword>
<evidence type="ECO:0000256" key="1">
    <source>
        <dbReference type="ARBA" id="ARBA00022571"/>
    </source>
</evidence>
<dbReference type="RefSeq" id="WP_252802394.1">
    <property type="nucleotide sequence ID" value="NZ_BAAABM010000047.1"/>
</dbReference>
<evidence type="ECO:0000313" key="8">
    <source>
        <dbReference type="Proteomes" id="UP001501822"/>
    </source>
</evidence>
<name>A0ABN0X7N3_9ACTN</name>
<dbReference type="Gene3D" id="3.30.360.10">
    <property type="entry name" value="Dihydrodipicolinate Reductase, domain 2"/>
    <property type="match status" value="1"/>
</dbReference>
<dbReference type="InterPro" id="IPR000706">
    <property type="entry name" value="AGPR_type-1"/>
</dbReference>
<dbReference type="InterPro" id="IPR000534">
    <property type="entry name" value="Semialdehyde_DH_NAD-bd"/>
</dbReference>
<dbReference type="EC" id="1.2.1.38" evidence="5"/>
<keyword evidence="3 5" id="KW-0521">NADP</keyword>
<reference evidence="7 8" key="1">
    <citation type="journal article" date="2019" name="Int. J. Syst. Evol. Microbiol.">
        <title>The Global Catalogue of Microorganisms (GCM) 10K type strain sequencing project: providing services to taxonomists for standard genome sequencing and annotation.</title>
        <authorList>
            <consortium name="The Broad Institute Genomics Platform"/>
            <consortium name="The Broad Institute Genome Sequencing Center for Infectious Disease"/>
            <person name="Wu L."/>
            <person name="Ma J."/>
        </authorList>
    </citation>
    <scope>NUCLEOTIDE SEQUENCE [LARGE SCALE GENOMIC DNA]</scope>
    <source>
        <strain evidence="7 8">JCM 3146</strain>
    </source>
</reference>